<keyword evidence="2" id="KW-1185">Reference proteome</keyword>
<sequence>MDSPPHGGFFNGRIFMSNEKFIWENSLDGNSTTQSFNVLSSKFGDGYEQHVSVGINNRKGQWAYSRTGYSAEIKQIKAFLDRHKGADSFLWDAPLEGEVRVKADVQYQLTNIGADVWQISTTFYQQF</sequence>
<protein>
    <submittedName>
        <fullName evidence="1">Phage minor tail protein</fullName>
    </submittedName>
</protein>
<proteinExistence type="predicted"/>
<evidence type="ECO:0000313" key="2">
    <source>
        <dbReference type="Proteomes" id="UP000245974"/>
    </source>
</evidence>
<reference evidence="2" key="1">
    <citation type="submission" date="2018-03" db="EMBL/GenBank/DDBJ databases">
        <authorList>
            <person name="Blom J."/>
        </authorList>
    </citation>
    <scope>NUCLEOTIDE SEQUENCE [LARGE SCALE GENOMIC DNA]</scope>
    <source>
        <strain evidence="2">KPC-SM-21</strain>
    </source>
</reference>
<evidence type="ECO:0000313" key="1">
    <source>
        <dbReference type="EMBL" id="SPL69140.1"/>
    </source>
</evidence>
<dbReference type="InParanoid" id="A0A2U3MUM5"/>
<dbReference type="EMBL" id="OOGT01000008">
    <property type="protein sequence ID" value="SPL69140.1"/>
    <property type="molecule type" value="Genomic_DNA"/>
</dbReference>
<name>A0A2U3MUM5_9GAMM</name>
<dbReference type="AlphaFoldDB" id="A0A2U3MUM5"/>
<dbReference type="InterPro" id="IPR010265">
    <property type="entry name" value="Phage_lambda_TipM"/>
</dbReference>
<dbReference type="Pfam" id="PF05939">
    <property type="entry name" value="Phage_min_tail"/>
    <property type="match status" value="1"/>
</dbReference>
<gene>
    <name evidence="1" type="ORF">KPC_0318</name>
</gene>
<accession>A0A2U3MUM5</accession>
<dbReference type="Proteomes" id="UP000245974">
    <property type="component" value="Unassembled WGS sequence"/>
</dbReference>
<organism evidence="1 2">
    <name type="scientific">Acinetobacter stercoris</name>
    <dbReference type="NCBI Taxonomy" id="2126983"/>
    <lineage>
        <taxon>Bacteria</taxon>
        <taxon>Pseudomonadati</taxon>
        <taxon>Pseudomonadota</taxon>
        <taxon>Gammaproteobacteria</taxon>
        <taxon>Moraxellales</taxon>
        <taxon>Moraxellaceae</taxon>
        <taxon>Acinetobacter</taxon>
    </lineage>
</organism>